<organism evidence="2 3">
    <name type="scientific">Nitratireductor basaltis</name>
    <dbReference type="NCBI Taxonomy" id="472175"/>
    <lineage>
        <taxon>Bacteria</taxon>
        <taxon>Pseudomonadati</taxon>
        <taxon>Pseudomonadota</taxon>
        <taxon>Alphaproteobacteria</taxon>
        <taxon>Hyphomicrobiales</taxon>
        <taxon>Phyllobacteriaceae</taxon>
        <taxon>Nitratireductor</taxon>
    </lineage>
</organism>
<feature type="compositionally biased region" description="Basic and acidic residues" evidence="1">
    <location>
        <begin position="279"/>
        <end position="295"/>
    </location>
</feature>
<dbReference type="OrthoDB" id="5526542at2"/>
<evidence type="ECO:0000313" key="2">
    <source>
        <dbReference type="EMBL" id="KFB10981.1"/>
    </source>
</evidence>
<evidence type="ECO:0000313" key="3">
    <source>
        <dbReference type="Proteomes" id="UP000053675"/>
    </source>
</evidence>
<feature type="compositionally biased region" description="Polar residues" evidence="1">
    <location>
        <begin position="218"/>
        <end position="230"/>
    </location>
</feature>
<feature type="region of interest" description="Disordered" evidence="1">
    <location>
        <begin position="163"/>
        <end position="295"/>
    </location>
</feature>
<dbReference type="RefSeq" id="WP_036482410.1">
    <property type="nucleotide sequence ID" value="NZ_JMQM01000001.1"/>
</dbReference>
<accession>A0A084UDE5</accession>
<dbReference type="Proteomes" id="UP000053675">
    <property type="component" value="Unassembled WGS sequence"/>
</dbReference>
<dbReference type="STRING" id="472175.EL18_02022"/>
<sequence>MLPLFDLLKNAQNGHALDELSRQFNLPRDKTEEAMEALLPAFSQGLKRNASDPGGMGGFLAALSSGKHAQYFEDAGYAASPEGRSEGNGILGHLFGSKDVSRAVAAQASQFTGIDQTTLKQMLPALASMIMGGLFKQSAGQVPQARASGSGGMLGEIMKEVMRHQQSGSAPSGSASSNPFGKMLEDLIGGAAGRAAPSGGGDNPLGQMFEDFLGGGQKSDQSATRQQAPRGNNPLGDIFNDFVRQGQSGPATAEPAAPQPSQPQSSGNPWGDLFGEMFEPGRKPKGDTSGDYERGMENIFEQFKEGMNRR</sequence>
<reference evidence="2 3" key="1">
    <citation type="submission" date="2014-05" db="EMBL/GenBank/DDBJ databases">
        <title>Draft Genome Sequence of Nitratireductor basaltis Strain UMTGB225, A Marine Bacterium Isolated from Green Barrel Tunicate.</title>
        <authorList>
            <person name="Gan H.Y."/>
        </authorList>
    </citation>
    <scope>NUCLEOTIDE SEQUENCE [LARGE SCALE GENOMIC DNA]</scope>
    <source>
        <strain evidence="2 3">UMTGB225</strain>
    </source>
</reference>
<evidence type="ECO:0008006" key="4">
    <source>
        <dbReference type="Google" id="ProtNLM"/>
    </source>
</evidence>
<protein>
    <recommendedName>
        <fullName evidence="4">DUF937 domain-containing protein</fullName>
    </recommendedName>
</protein>
<name>A0A084UDE5_9HYPH</name>
<dbReference type="Pfam" id="PF06078">
    <property type="entry name" value="DUF937"/>
    <property type="match status" value="1"/>
</dbReference>
<keyword evidence="3" id="KW-1185">Reference proteome</keyword>
<dbReference type="AlphaFoldDB" id="A0A084UDE5"/>
<evidence type="ECO:0000256" key="1">
    <source>
        <dbReference type="SAM" id="MobiDB-lite"/>
    </source>
</evidence>
<gene>
    <name evidence="2" type="ORF">EL18_02022</name>
</gene>
<proteinExistence type="predicted"/>
<comment type="caution">
    <text evidence="2">The sequence shown here is derived from an EMBL/GenBank/DDBJ whole genome shotgun (WGS) entry which is preliminary data.</text>
</comment>
<dbReference type="eggNOG" id="COG5403">
    <property type="taxonomic scope" value="Bacteria"/>
</dbReference>
<feature type="compositionally biased region" description="Low complexity" evidence="1">
    <location>
        <begin position="167"/>
        <end position="177"/>
    </location>
</feature>
<dbReference type="PATRIC" id="fig|472175.3.peg.2030"/>
<dbReference type="InterPro" id="IPR009282">
    <property type="entry name" value="DUF937"/>
</dbReference>
<dbReference type="EMBL" id="JMQM01000001">
    <property type="protein sequence ID" value="KFB10981.1"/>
    <property type="molecule type" value="Genomic_DNA"/>
</dbReference>